<evidence type="ECO:0000313" key="2">
    <source>
        <dbReference type="EMBL" id="MPL90509.1"/>
    </source>
</evidence>
<reference evidence="2" key="1">
    <citation type="submission" date="2019-08" db="EMBL/GenBank/DDBJ databases">
        <authorList>
            <person name="Kucharzyk K."/>
            <person name="Murdoch R.W."/>
            <person name="Higgins S."/>
            <person name="Loffler F."/>
        </authorList>
    </citation>
    <scope>NUCLEOTIDE SEQUENCE</scope>
</reference>
<protein>
    <submittedName>
        <fullName evidence="2">Uncharacterized protein</fullName>
    </submittedName>
</protein>
<evidence type="ECO:0000256" key="1">
    <source>
        <dbReference type="SAM" id="MobiDB-lite"/>
    </source>
</evidence>
<comment type="caution">
    <text evidence="2">The sequence shown here is derived from an EMBL/GenBank/DDBJ whole genome shotgun (WGS) entry which is preliminary data.</text>
</comment>
<gene>
    <name evidence="2" type="ORF">SDC9_36560</name>
</gene>
<sequence>MIAGPPLPDRPAEAPGRPQDVVPGERSRAVLLPEAAVLADGSEGMTATGPKECPSPRAATRQDRRMASPGVKGAVARYGADLLAIRDLVEKLRQNWAVALSAGGELHRPDVACRGIHGQMDLAVLAAAVRAVLPGQPLIRRAYAAAPQPRSLLIHRET</sequence>
<proteinExistence type="predicted"/>
<organism evidence="2">
    <name type="scientific">bioreactor metagenome</name>
    <dbReference type="NCBI Taxonomy" id="1076179"/>
    <lineage>
        <taxon>unclassified sequences</taxon>
        <taxon>metagenomes</taxon>
        <taxon>ecological metagenomes</taxon>
    </lineage>
</organism>
<dbReference type="EMBL" id="VSSQ01000306">
    <property type="protein sequence ID" value="MPL90509.1"/>
    <property type="molecule type" value="Genomic_DNA"/>
</dbReference>
<dbReference type="AlphaFoldDB" id="A0A644VGK4"/>
<feature type="region of interest" description="Disordered" evidence="1">
    <location>
        <begin position="1"/>
        <end position="26"/>
    </location>
</feature>
<name>A0A644VGK4_9ZZZZ</name>
<accession>A0A644VGK4</accession>
<feature type="region of interest" description="Disordered" evidence="1">
    <location>
        <begin position="40"/>
        <end position="70"/>
    </location>
</feature>